<reference evidence="1" key="1">
    <citation type="submission" date="2023-08" db="EMBL/GenBank/DDBJ databases">
        <authorList>
            <person name="Chen Y."/>
            <person name="Shah S."/>
            <person name="Dougan E. K."/>
            <person name="Thang M."/>
            <person name="Chan C."/>
        </authorList>
    </citation>
    <scope>NUCLEOTIDE SEQUENCE</scope>
</reference>
<sequence>MPGVGPDQVVEVLNCVYGLVDGPAHWRGSLILVLKSLNYKQSRLDPCIFKLYHMGRLEGVVAIEVDDLFVCGHEVHLEKMRQLRERFKFGKWVSLQEEADGAAFNGGRIKQKQDGSFEVDMQKFVEERLQEVPLEKGRLKDRKAAASLEEISGARAVCGALNWLSKEGRPDVAGVASLLASRLKKLTVDDVANINDVVKRTKEKAGVCLKIQALRNMKMGVVTDASFANRDYHSQGGQVIIAYEDSLQDGMEVRVGGKTAEGGFSLGRRDLESLSRPG</sequence>
<name>A0AA36J6T0_9DINO</name>
<keyword evidence="2" id="KW-1185">Reference proteome</keyword>
<protein>
    <submittedName>
        <fullName evidence="1">Uncharacterized protein</fullName>
    </submittedName>
</protein>
<gene>
    <name evidence="1" type="ORF">EVOR1521_LOCUS23974</name>
</gene>
<accession>A0AA36J6T0</accession>
<evidence type="ECO:0000313" key="1">
    <source>
        <dbReference type="EMBL" id="CAJ1400675.1"/>
    </source>
</evidence>
<dbReference type="Proteomes" id="UP001178507">
    <property type="component" value="Unassembled WGS sequence"/>
</dbReference>
<comment type="caution">
    <text evidence="1">The sequence shown here is derived from an EMBL/GenBank/DDBJ whole genome shotgun (WGS) entry which is preliminary data.</text>
</comment>
<evidence type="ECO:0000313" key="2">
    <source>
        <dbReference type="Proteomes" id="UP001178507"/>
    </source>
</evidence>
<dbReference type="AlphaFoldDB" id="A0AA36J6T0"/>
<proteinExistence type="predicted"/>
<organism evidence="1 2">
    <name type="scientific">Effrenium voratum</name>
    <dbReference type="NCBI Taxonomy" id="2562239"/>
    <lineage>
        <taxon>Eukaryota</taxon>
        <taxon>Sar</taxon>
        <taxon>Alveolata</taxon>
        <taxon>Dinophyceae</taxon>
        <taxon>Suessiales</taxon>
        <taxon>Symbiodiniaceae</taxon>
        <taxon>Effrenium</taxon>
    </lineage>
</organism>
<dbReference type="EMBL" id="CAUJNA010003380">
    <property type="protein sequence ID" value="CAJ1400675.1"/>
    <property type="molecule type" value="Genomic_DNA"/>
</dbReference>